<dbReference type="Proteomes" id="UP000660729">
    <property type="component" value="Unassembled WGS sequence"/>
</dbReference>
<dbReference type="GO" id="GO:0032977">
    <property type="term" value="F:membrane insertase activity"/>
    <property type="evidence" value="ECO:0007669"/>
    <property type="project" value="InterPro"/>
</dbReference>
<protein>
    <submittedName>
        <fullName evidence="8">Uncharacterized protein</fullName>
    </submittedName>
</protein>
<keyword evidence="5 7" id="KW-0472">Membrane</keyword>
<accession>A0A8H6R6F9</accession>
<dbReference type="EMBL" id="JABCIY010000266">
    <property type="protein sequence ID" value="KAF7186140.1"/>
    <property type="molecule type" value="Genomic_DNA"/>
</dbReference>
<evidence type="ECO:0000313" key="8">
    <source>
        <dbReference type="EMBL" id="KAF7186135.1"/>
    </source>
</evidence>
<reference evidence="8" key="1">
    <citation type="submission" date="2020-04" db="EMBL/GenBank/DDBJ databases">
        <title>Draft genome resource of the tomato pathogen Pseudocercospora fuligena.</title>
        <authorList>
            <person name="Zaccaron A."/>
        </authorList>
    </citation>
    <scope>NUCLEOTIDE SEQUENCE</scope>
    <source>
        <strain evidence="8">PF001</strain>
    </source>
</reference>
<evidence type="ECO:0000313" key="9">
    <source>
        <dbReference type="EMBL" id="KAF7186140.1"/>
    </source>
</evidence>
<dbReference type="EMBL" id="JABCIY010000267">
    <property type="protein sequence ID" value="KAF7186135.1"/>
    <property type="molecule type" value="Genomic_DNA"/>
</dbReference>
<evidence type="ECO:0000256" key="6">
    <source>
        <dbReference type="SAM" id="MobiDB-lite"/>
    </source>
</evidence>
<gene>
    <name evidence="9" type="ORF">HII31_12527</name>
    <name evidence="8" type="ORF">HII31_12550</name>
</gene>
<feature type="transmembrane region" description="Helical" evidence="7">
    <location>
        <begin position="398"/>
        <end position="420"/>
    </location>
</feature>
<proteinExistence type="inferred from homology"/>
<dbReference type="GO" id="GO:0032979">
    <property type="term" value="P:protein insertion into mitochondrial inner membrane from matrix"/>
    <property type="evidence" value="ECO:0007669"/>
    <property type="project" value="TreeGrafter"/>
</dbReference>
<sequence length="461" mass="50953">MASVLTPRSLRKQLLQLPPSIRASVYQNALPRRHFSASTPRSSSLTDIAVAAPLAVLDGVHAMGVPWWAAIPLSAALIRCTFVYYLSAKPGRKREITRAHLFPLAQIRAKIALDKQMAPQVEKAQAGGSSRLALGTHVFARRIISNLRESHQLGKMFNAPLFTWTAPLNFITLLAFAEAIRVKCGTRQGLLSMALHNFEETTHQGDGTQTAQEKADEALAQRLEAQQERIESTHAAREDGSDAFDHINPAEAIDSSSLRPPIQPPAYAEHADPTLTTEGIAWIPDLTVPDPQGFLPLALGAVFLAGVNWKNMTKQSSINQRPTSRDEKKTEDAPVVEPPPKSVSATPAQDAVLEQQRKVNADINAALKKADELRATTTRKGEEWSPFGQLTFGDRMKITMAGFFTLVSMKLPVAIVLYIMTNAIVGRLQRRWLDIRYPLPALIHPCKRPMRIKVRRVFRDA</sequence>
<evidence type="ECO:0000256" key="3">
    <source>
        <dbReference type="ARBA" id="ARBA00022692"/>
    </source>
</evidence>
<dbReference type="PANTHER" id="PTHR12428:SF65">
    <property type="entry name" value="CYTOCHROME C OXIDASE ASSEMBLY PROTEIN COX18, MITOCHONDRIAL"/>
    <property type="match status" value="1"/>
</dbReference>
<feature type="region of interest" description="Disordered" evidence="6">
    <location>
        <begin position="314"/>
        <end position="347"/>
    </location>
</feature>
<dbReference type="InterPro" id="IPR001708">
    <property type="entry name" value="YidC/ALB3/OXA1/COX18"/>
</dbReference>
<organism evidence="8 10">
    <name type="scientific">Pseudocercospora fuligena</name>
    <dbReference type="NCBI Taxonomy" id="685502"/>
    <lineage>
        <taxon>Eukaryota</taxon>
        <taxon>Fungi</taxon>
        <taxon>Dikarya</taxon>
        <taxon>Ascomycota</taxon>
        <taxon>Pezizomycotina</taxon>
        <taxon>Dothideomycetes</taxon>
        <taxon>Dothideomycetidae</taxon>
        <taxon>Mycosphaerellales</taxon>
        <taxon>Mycosphaerellaceae</taxon>
        <taxon>Pseudocercospora</taxon>
    </lineage>
</organism>
<keyword evidence="3 7" id="KW-0812">Transmembrane</keyword>
<dbReference type="PANTHER" id="PTHR12428">
    <property type="entry name" value="OXA1"/>
    <property type="match status" value="1"/>
</dbReference>
<comment type="similarity">
    <text evidence="2">Belongs to the OXA1/ALB3/YidC family.</text>
</comment>
<dbReference type="GO" id="GO:0005743">
    <property type="term" value="C:mitochondrial inner membrane"/>
    <property type="evidence" value="ECO:0007669"/>
    <property type="project" value="TreeGrafter"/>
</dbReference>
<dbReference type="AlphaFoldDB" id="A0A8H6R6F9"/>
<name>A0A8H6R6F9_9PEZI</name>
<evidence type="ECO:0000256" key="4">
    <source>
        <dbReference type="ARBA" id="ARBA00022989"/>
    </source>
</evidence>
<feature type="compositionally biased region" description="Basic and acidic residues" evidence="6">
    <location>
        <begin position="323"/>
        <end position="332"/>
    </location>
</feature>
<comment type="caution">
    <text evidence="8">The sequence shown here is derived from an EMBL/GenBank/DDBJ whole genome shotgun (WGS) entry which is preliminary data.</text>
</comment>
<dbReference type="OrthoDB" id="2148490at2759"/>
<evidence type="ECO:0000256" key="7">
    <source>
        <dbReference type="SAM" id="Phobius"/>
    </source>
</evidence>
<evidence type="ECO:0000256" key="2">
    <source>
        <dbReference type="ARBA" id="ARBA00009877"/>
    </source>
</evidence>
<keyword evidence="4 7" id="KW-1133">Transmembrane helix</keyword>
<evidence type="ECO:0000256" key="5">
    <source>
        <dbReference type="ARBA" id="ARBA00023136"/>
    </source>
</evidence>
<dbReference type="GO" id="GO:0033617">
    <property type="term" value="P:mitochondrial respiratory chain complex IV assembly"/>
    <property type="evidence" value="ECO:0007669"/>
    <property type="project" value="TreeGrafter"/>
</dbReference>
<comment type="subcellular location">
    <subcellularLocation>
        <location evidence="1">Membrane</location>
        <topology evidence="1">Multi-pass membrane protein</topology>
    </subcellularLocation>
</comment>
<evidence type="ECO:0000313" key="10">
    <source>
        <dbReference type="Proteomes" id="UP000660729"/>
    </source>
</evidence>
<evidence type="ECO:0000256" key="1">
    <source>
        <dbReference type="ARBA" id="ARBA00004141"/>
    </source>
</evidence>
<keyword evidence="10" id="KW-1185">Reference proteome</keyword>